<reference evidence="9" key="2">
    <citation type="submission" date="2021-01" db="EMBL/GenBank/DDBJ databases">
        <authorList>
            <person name="Schikora-Tamarit M.A."/>
        </authorList>
    </citation>
    <scope>NUCLEOTIDE SEQUENCE</scope>
    <source>
        <strain evidence="9">CBS6075</strain>
    </source>
</reference>
<protein>
    <recommendedName>
        <fullName evidence="3">Protein STU1</fullName>
    </recommendedName>
</protein>
<dbReference type="GeneID" id="70239036"/>
<dbReference type="Gene3D" id="1.25.10.10">
    <property type="entry name" value="Leucine-rich Repeat Variant"/>
    <property type="match status" value="2"/>
</dbReference>
<comment type="subcellular location">
    <subcellularLocation>
        <location evidence="1">Cytoplasm</location>
        <location evidence="1">Cytoskeleton</location>
        <location evidence="1">Spindle</location>
    </subcellularLocation>
</comment>
<dbReference type="Proteomes" id="UP000769157">
    <property type="component" value="Unassembled WGS sequence"/>
</dbReference>
<feature type="region of interest" description="Disordered" evidence="7">
    <location>
        <begin position="704"/>
        <end position="732"/>
    </location>
</feature>
<dbReference type="SMART" id="SM01349">
    <property type="entry name" value="TOG"/>
    <property type="match status" value="1"/>
</dbReference>
<keyword evidence="4" id="KW-0132">Cell division</keyword>
<dbReference type="PANTHER" id="PTHR21567:SF9">
    <property type="entry name" value="CLIP-ASSOCIATING PROTEIN"/>
    <property type="match status" value="1"/>
</dbReference>
<keyword evidence="6" id="KW-0131">Cell cycle</keyword>
<evidence type="ECO:0000259" key="8">
    <source>
        <dbReference type="SMART" id="SM01349"/>
    </source>
</evidence>
<accession>A0A9P8T0D5</accession>
<evidence type="ECO:0000256" key="3">
    <source>
        <dbReference type="ARBA" id="ARBA00016012"/>
    </source>
</evidence>
<evidence type="ECO:0000256" key="2">
    <source>
        <dbReference type="ARBA" id="ARBA00009549"/>
    </source>
</evidence>
<name>A0A9P8T0D5_9ASCO</name>
<dbReference type="InterPro" id="IPR011989">
    <property type="entry name" value="ARM-like"/>
</dbReference>
<dbReference type="EMBL" id="JAEUBE010000504">
    <property type="protein sequence ID" value="KAH3660486.1"/>
    <property type="molecule type" value="Genomic_DNA"/>
</dbReference>
<feature type="compositionally biased region" description="Polar residues" evidence="7">
    <location>
        <begin position="257"/>
        <end position="290"/>
    </location>
</feature>
<dbReference type="RefSeq" id="XP_046058189.1">
    <property type="nucleotide sequence ID" value="XM_046208428.1"/>
</dbReference>
<dbReference type="GO" id="GO:0005815">
    <property type="term" value="C:microtubule organizing center"/>
    <property type="evidence" value="ECO:0007669"/>
    <property type="project" value="TreeGrafter"/>
</dbReference>
<feature type="compositionally biased region" description="Basic and acidic residues" evidence="7">
    <location>
        <begin position="670"/>
        <end position="685"/>
    </location>
</feature>
<evidence type="ECO:0000256" key="7">
    <source>
        <dbReference type="SAM" id="MobiDB-lite"/>
    </source>
</evidence>
<dbReference type="GO" id="GO:0005876">
    <property type="term" value="C:spindle microtubule"/>
    <property type="evidence" value="ECO:0007669"/>
    <property type="project" value="TreeGrafter"/>
</dbReference>
<proteinExistence type="inferred from homology"/>
<keyword evidence="10" id="KW-1185">Reference proteome</keyword>
<evidence type="ECO:0000313" key="10">
    <source>
        <dbReference type="Proteomes" id="UP000769157"/>
    </source>
</evidence>
<comment type="similarity">
    <text evidence="2">Belongs to the CLASP family.</text>
</comment>
<dbReference type="GO" id="GO:0008017">
    <property type="term" value="F:microtubule binding"/>
    <property type="evidence" value="ECO:0007669"/>
    <property type="project" value="TreeGrafter"/>
</dbReference>
<keyword evidence="5" id="KW-0493">Microtubule</keyword>
<evidence type="ECO:0000313" key="9">
    <source>
        <dbReference type="EMBL" id="KAH3660486.1"/>
    </source>
</evidence>
<dbReference type="GO" id="GO:1990023">
    <property type="term" value="C:mitotic spindle midzone"/>
    <property type="evidence" value="ECO:0007669"/>
    <property type="project" value="TreeGrafter"/>
</dbReference>
<feature type="region of interest" description="Disordered" evidence="7">
    <location>
        <begin position="644"/>
        <end position="688"/>
    </location>
</feature>
<evidence type="ECO:0000256" key="5">
    <source>
        <dbReference type="ARBA" id="ARBA00022701"/>
    </source>
</evidence>
<dbReference type="GO" id="GO:0060172">
    <property type="term" value="P:astral microtubule depolymerization"/>
    <property type="evidence" value="ECO:0007669"/>
    <property type="project" value="TreeGrafter"/>
</dbReference>
<dbReference type="OrthoDB" id="46159at2759"/>
<dbReference type="GO" id="GO:0051301">
    <property type="term" value="P:cell division"/>
    <property type="evidence" value="ECO:0007669"/>
    <property type="project" value="UniProtKB-KW"/>
</dbReference>
<dbReference type="GO" id="GO:0005881">
    <property type="term" value="C:cytoplasmic microtubule"/>
    <property type="evidence" value="ECO:0007669"/>
    <property type="project" value="TreeGrafter"/>
</dbReference>
<dbReference type="GO" id="GO:0090307">
    <property type="term" value="P:mitotic spindle assembly"/>
    <property type="evidence" value="ECO:0007669"/>
    <property type="project" value="TreeGrafter"/>
</dbReference>
<feature type="region of interest" description="Disordered" evidence="7">
    <location>
        <begin position="587"/>
        <end position="606"/>
    </location>
</feature>
<feature type="region of interest" description="Disordered" evidence="7">
    <location>
        <begin position="246"/>
        <end position="322"/>
    </location>
</feature>
<dbReference type="Pfam" id="PF12348">
    <property type="entry name" value="CLASP_N"/>
    <property type="match status" value="1"/>
</dbReference>
<feature type="domain" description="TOG" evidence="8">
    <location>
        <begin position="348"/>
        <end position="595"/>
    </location>
</feature>
<dbReference type="InterPro" id="IPR034085">
    <property type="entry name" value="TOG"/>
</dbReference>
<dbReference type="InterPro" id="IPR016024">
    <property type="entry name" value="ARM-type_fold"/>
</dbReference>
<dbReference type="SUPFAM" id="SSF48371">
    <property type="entry name" value="ARM repeat"/>
    <property type="match status" value="1"/>
</dbReference>
<reference evidence="9" key="1">
    <citation type="journal article" date="2021" name="Open Biol.">
        <title>Shared evolutionary footprints suggest mitochondrial oxidative damage underlies multiple complex I losses in fungi.</title>
        <authorList>
            <person name="Schikora-Tamarit M.A."/>
            <person name="Marcet-Houben M."/>
            <person name="Nosek J."/>
            <person name="Gabaldon T."/>
        </authorList>
    </citation>
    <scope>NUCLEOTIDE SEQUENCE</scope>
    <source>
        <strain evidence="9">CBS6075</strain>
    </source>
</reference>
<organism evidence="9 10">
    <name type="scientific">Ogataea philodendri</name>
    <dbReference type="NCBI Taxonomy" id="1378263"/>
    <lineage>
        <taxon>Eukaryota</taxon>
        <taxon>Fungi</taxon>
        <taxon>Dikarya</taxon>
        <taxon>Ascomycota</taxon>
        <taxon>Saccharomycotina</taxon>
        <taxon>Pichiomycetes</taxon>
        <taxon>Pichiales</taxon>
        <taxon>Pichiaceae</taxon>
        <taxon>Ogataea</taxon>
    </lineage>
</organism>
<evidence type="ECO:0000256" key="6">
    <source>
        <dbReference type="ARBA" id="ARBA00022776"/>
    </source>
</evidence>
<evidence type="ECO:0000256" key="1">
    <source>
        <dbReference type="ARBA" id="ARBA00004186"/>
    </source>
</evidence>
<evidence type="ECO:0000256" key="4">
    <source>
        <dbReference type="ARBA" id="ARBA00022618"/>
    </source>
</evidence>
<gene>
    <name evidence="9" type="ORF">OGAPHI_007072</name>
</gene>
<comment type="caution">
    <text evidence="9">The sequence shown here is derived from an EMBL/GenBank/DDBJ whole genome shotgun (WGS) entry which is preliminary data.</text>
</comment>
<dbReference type="PANTHER" id="PTHR21567">
    <property type="entry name" value="CLASP"/>
    <property type="match status" value="1"/>
</dbReference>
<keyword evidence="6" id="KW-0498">Mitosis</keyword>
<sequence>MANISGDALFRAILSSDEQLATNLIVEFKARIKRDLVNLSYVPRYFEALILAYNKPVLATNAFSTICHLVKRVSIQDANVLKLVDYQVVPFLIDRLDDDKISLRNTAKKAMITFWQAVPNEFEVSLKTYGLRHFDPRIRYEVLRMLWEIVDNTPGFTFKPFLPEAVCLLDDNDSKVSSTACELLTLVFKVVNPTNRTAKSDLVNHLLKTKISRTQAIRLLTRIDEEFIIEYKRLSEQASFISAGSTKVTATGPPNPSVSTKSGASRFQFDNTSDQQQSRFAPSQGSTRPSIQGHRSRTSSSGRAHSATSTDSSKSDDEDGRSGVHVGLSSILENTPLYSIDSSIVAISFTNEEQLLEKLESLTSPFQGKETEFNWSPREQAIVQMRQILRGNSVSQYCSLLSQFFKQEKECICKAVSSLRTTLSSNGCQLCKELGILFGQFLDGTLVDMLMNSLIKLTSARKSISQQNAHAGIVGLLVHAGYNPRILNQIVLATQDKNAQPRVYSGIWLLILLLKHKENRVIVDNPTFLESVEKCIQKGVADPAPAVRETMRAAFWGLNSIFPAISNRIMGRLDANTCKALERANPRQMQDNAVLKSRQKLGHRPSMKELIMARQRESHHVGNSQRIDSDPKLSKVRLERDIHGYSSNSAAHSSTKMSSAESKSPDQNLIEEKENNDNGQKKDDTTGTFTLNLPIEKINRASDFSNDSLSDEERRRNSIYESLSSEDKSRQAEGLRELINTSGEPLPSKFEINVNRLSIASPGMFFMMFESSETFRKLSLYLEAENLLRISCYYNIETELTEANVEDIIGSQDFETMICAISNVISMCIDASKCDDINLSMQYVKYRVQFMDTCFFFVEHLFKKDLKFISSSVVKTLIQELLKCWEIVHIQPGKLLSAIESVYRSNQCEFNDCFNESEGKIMKLELKGRLPTEIGSTLIIPSSPISDYMDIPDMEENSNDGLTMVVGKKFDQIKDVKSDMTMIMPKFPLKENSRAYAPLDNPFVEKSNLAPINSSSSAMSHVVSTKFKEAHNRVGPLESLGVSETENMDLDRGQVMSDNTPDLDQLTLAEQDADPVTGQVADEDTFRSAPHTSNQLSAIMESTDPLSLLTSSSAKVEIYEDEAVPLEEIDTWFGFESCHMVGIRADVEQLAILKERITQRFASVDELLLLGAIVNDGISSIEAAEICNLTLNFLSVELPLPQILASLTLLRCSYLKSNCCESQRVFQKLFELSSLIGNPDDSEELFLALSEFLELFPKLELIVGKLYNFKSLGMGTQLLLLNRLGKLLDVSALTSESIFEIDVALYKALQSKHTAIRRAAVIDYALLLKLKSQNFEDQSNIELANELVSRKLNDDQLRLVETYVRINS</sequence>
<feature type="compositionally biased region" description="Low complexity" evidence="7">
    <location>
        <begin position="653"/>
        <end position="662"/>
    </location>
</feature>
<dbReference type="InterPro" id="IPR024395">
    <property type="entry name" value="CLASP_N_dom"/>
</dbReference>